<dbReference type="Pfam" id="PF02133">
    <property type="entry name" value="Transp_cyt_pur"/>
    <property type="match status" value="1"/>
</dbReference>
<feature type="transmembrane region" description="Helical" evidence="9">
    <location>
        <begin position="390"/>
        <end position="415"/>
    </location>
</feature>
<evidence type="ECO:0000256" key="8">
    <source>
        <dbReference type="SAM" id="MobiDB-lite"/>
    </source>
</evidence>
<evidence type="ECO:0000256" key="6">
    <source>
        <dbReference type="ARBA" id="ARBA00023136"/>
    </source>
</evidence>
<evidence type="ECO:0000256" key="9">
    <source>
        <dbReference type="SAM" id="Phobius"/>
    </source>
</evidence>
<dbReference type="eggNOG" id="COG1457">
    <property type="taxonomic scope" value="Bacteria"/>
</dbReference>
<dbReference type="STRING" id="469383.Cwoe_5614"/>
<dbReference type="KEGG" id="cwo:Cwoe_5614"/>
<reference evidence="11" key="2">
    <citation type="submission" date="2010-01" db="EMBL/GenBank/DDBJ databases">
        <title>The complete genome of Conexibacter woesei DSM 14684.</title>
        <authorList>
            <consortium name="US DOE Joint Genome Institute (JGI-PGF)"/>
            <person name="Lucas S."/>
            <person name="Copeland A."/>
            <person name="Lapidus A."/>
            <person name="Glavina del Rio T."/>
            <person name="Dalin E."/>
            <person name="Tice H."/>
            <person name="Bruce D."/>
            <person name="Goodwin L."/>
            <person name="Pitluck S."/>
            <person name="Kyrpides N."/>
            <person name="Mavromatis K."/>
            <person name="Ivanova N."/>
            <person name="Mikhailova N."/>
            <person name="Chertkov O."/>
            <person name="Brettin T."/>
            <person name="Detter J.C."/>
            <person name="Han C."/>
            <person name="Larimer F."/>
            <person name="Land M."/>
            <person name="Hauser L."/>
            <person name="Markowitz V."/>
            <person name="Cheng J.-F."/>
            <person name="Hugenholtz P."/>
            <person name="Woyke T."/>
            <person name="Wu D."/>
            <person name="Pukall R."/>
            <person name="Steenblock K."/>
            <person name="Schneider S."/>
            <person name="Klenk H.-P."/>
            <person name="Eisen J.A."/>
        </authorList>
    </citation>
    <scope>NUCLEOTIDE SEQUENCE [LARGE SCALE GENOMIC DNA]</scope>
    <source>
        <strain evidence="11">DSM 14684 / CIP 108061 / JCM 11494 / NBRC 100937 / ID131577</strain>
    </source>
</reference>
<feature type="transmembrane region" description="Helical" evidence="9">
    <location>
        <begin position="159"/>
        <end position="178"/>
    </location>
</feature>
<gene>
    <name evidence="10" type="ordered locus">Cwoe_5614</name>
</gene>
<dbReference type="RefSeq" id="WP_012937069.1">
    <property type="nucleotide sequence ID" value="NC_013739.1"/>
</dbReference>
<feature type="region of interest" description="Disordered" evidence="8">
    <location>
        <begin position="467"/>
        <end position="486"/>
    </location>
</feature>
<keyword evidence="3 7" id="KW-0813">Transport</keyword>
<dbReference type="InterPro" id="IPR026030">
    <property type="entry name" value="Pur-cyt_permease_Fcy2/21/22"/>
</dbReference>
<keyword evidence="5 9" id="KW-1133">Transmembrane helix</keyword>
<protein>
    <submittedName>
        <fullName evidence="10">Permease for cytosine/purines uracil thiamine allantoin</fullName>
    </submittedName>
</protein>
<feature type="transmembrane region" description="Helical" evidence="9">
    <location>
        <begin position="318"/>
        <end position="337"/>
    </location>
</feature>
<evidence type="ECO:0000313" key="10">
    <source>
        <dbReference type="EMBL" id="ADB54018.1"/>
    </source>
</evidence>
<dbReference type="EMBL" id="CP001854">
    <property type="protein sequence ID" value="ADB54018.1"/>
    <property type="molecule type" value="Genomic_DNA"/>
</dbReference>
<dbReference type="CDD" id="cd11484">
    <property type="entry name" value="SLC-NCS1sbd_CobB-like"/>
    <property type="match status" value="1"/>
</dbReference>
<feature type="transmembrane region" description="Helical" evidence="9">
    <location>
        <begin position="274"/>
        <end position="297"/>
    </location>
</feature>
<dbReference type="Gene3D" id="1.10.4160.10">
    <property type="entry name" value="Hydantoin permease"/>
    <property type="match status" value="1"/>
</dbReference>
<feature type="transmembrane region" description="Helical" evidence="9">
    <location>
        <begin position="231"/>
        <end position="254"/>
    </location>
</feature>
<evidence type="ECO:0000256" key="3">
    <source>
        <dbReference type="ARBA" id="ARBA00022448"/>
    </source>
</evidence>
<organism evidence="10 11">
    <name type="scientific">Conexibacter woesei (strain DSM 14684 / CCUG 47730 / CIP 108061 / JCM 11494 / NBRC 100937 / ID131577)</name>
    <dbReference type="NCBI Taxonomy" id="469383"/>
    <lineage>
        <taxon>Bacteria</taxon>
        <taxon>Bacillati</taxon>
        <taxon>Actinomycetota</taxon>
        <taxon>Thermoleophilia</taxon>
        <taxon>Solirubrobacterales</taxon>
        <taxon>Conexibacteraceae</taxon>
        <taxon>Conexibacter</taxon>
    </lineage>
</organism>
<keyword evidence="11" id="KW-1185">Reference proteome</keyword>
<feature type="transmembrane region" description="Helical" evidence="9">
    <location>
        <begin position="132"/>
        <end position="152"/>
    </location>
</feature>
<dbReference type="OrthoDB" id="9809167at2"/>
<feature type="transmembrane region" description="Helical" evidence="9">
    <location>
        <begin position="27"/>
        <end position="44"/>
    </location>
</feature>
<keyword evidence="6 7" id="KW-0472">Membrane</keyword>
<feature type="transmembrane region" description="Helical" evidence="9">
    <location>
        <begin position="50"/>
        <end position="71"/>
    </location>
</feature>
<evidence type="ECO:0000256" key="7">
    <source>
        <dbReference type="PIRNR" id="PIRNR002744"/>
    </source>
</evidence>
<evidence type="ECO:0000256" key="2">
    <source>
        <dbReference type="ARBA" id="ARBA00008974"/>
    </source>
</evidence>
<evidence type="ECO:0000313" key="11">
    <source>
        <dbReference type="Proteomes" id="UP000008229"/>
    </source>
</evidence>
<feature type="transmembrane region" description="Helical" evidence="9">
    <location>
        <begin position="91"/>
        <end position="117"/>
    </location>
</feature>
<dbReference type="GO" id="GO:0022857">
    <property type="term" value="F:transmembrane transporter activity"/>
    <property type="evidence" value="ECO:0007669"/>
    <property type="project" value="InterPro"/>
</dbReference>
<dbReference type="PIRSF" id="PIRSF002744">
    <property type="entry name" value="Pur-cyt_permease"/>
    <property type="match status" value="1"/>
</dbReference>
<proteinExistence type="inferred from homology"/>
<dbReference type="PANTHER" id="PTHR31806">
    <property type="entry name" value="PURINE-CYTOSINE PERMEASE FCY2-RELATED"/>
    <property type="match status" value="1"/>
</dbReference>
<feature type="transmembrane region" description="Helical" evidence="9">
    <location>
        <begin position="349"/>
        <end position="369"/>
    </location>
</feature>
<evidence type="ECO:0000256" key="1">
    <source>
        <dbReference type="ARBA" id="ARBA00004141"/>
    </source>
</evidence>
<sequence length="486" mass="51944">MANVETHSIDHVPRDERHGKAWHQAPFWFTGNFVISTMVVGFIGPAQGLALGWAVLASALGALFGTVFMAFHANQGPTMGLPQMIQSRAQFGVRGAIVPLLAVLFVYVGFSVFGLFLTTQALTMVLPGDATLWYPVVIVVAASIAIVGYDLLHLLLRWLTYLVVPIFVIVTIIAVTTLDPHSGPAGGHFSASLFLVQFAAAAGYQISYAVYVSDYSRYLPANTPGRAVIGWTYLGAALSSIWLTALGGLIASSFALPDAVGNLEHVGDKLFDGFGTFAVVASIVPSAVAIIGVNAYGSMLAGVTILEGFRPVKATARVRVLGIALFAVGVYVIARVLPDDFLDNFNSFVTMMLYLLVPWTAVNLADFYWVRRGHYAIAEIFNPNGIYGRWGWRGLGAYVAGFAAMVPFMSTTFFTGPANRALDGADISFAVGLAVAGAVYLVLMRGFDPAREEPAIEASARLLHEPEDAAAAAPAHPPEPTELLRR</sequence>
<comment type="subcellular location">
    <subcellularLocation>
        <location evidence="1">Membrane</location>
        <topology evidence="1">Multi-pass membrane protein</topology>
    </subcellularLocation>
</comment>
<name>D3F0T4_CONWI</name>
<comment type="similarity">
    <text evidence="2 7">Belongs to the purine-cytosine permease (2.A.39) family.</text>
</comment>
<dbReference type="HOGENOM" id="CLU_026016_3_0_11"/>
<dbReference type="GO" id="GO:0005886">
    <property type="term" value="C:plasma membrane"/>
    <property type="evidence" value="ECO:0007669"/>
    <property type="project" value="TreeGrafter"/>
</dbReference>
<evidence type="ECO:0000256" key="5">
    <source>
        <dbReference type="ARBA" id="ARBA00022989"/>
    </source>
</evidence>
<feature type="transmembrane region" description="Helical" evidence="9">
    <location>
        <begin position="190"/>
        <end position="211"/>
    </location>
</feature>
<dbReference type="PANTHER" id="PTHR31806:SF1">
    <property type="entry name" value="PURINE-CYTOSINE PERMEASE FCY2-RELATED"/>
    <property type="match status" value="1"/>
</dbReference>
<dbReference type="InterPro" id="IPR001248">
    <property type="entry name" value="Pur-cyt_permease"/>
</dbReference>
<dbReference type="Proteomes" id="UP000008229">
    <property type="component" value="Chromosome"/>
</dbReference>
<keyword evidence="4 9" id="KW-0812">Transmembrane</keyword>
<feature type="transmembrane region" description="Helical" evidence="9">
    <location>
        <begin position="427"/>
        <end position="443"/>
    </location>
</feature>
<dbReference type="AlphaFoldDB" id="D3F0T4"/>
<accession>D3F0T4</accession>
<reference evidence="10 11" key="1">
    <citation type="journal article" date="2010" name="Stand. Genomic Sci.">
        <title>Complete genome sequence of Conexibacter woesei type strain (ID131577).</title>
        <authorList>
            <person name="Pukall R."/>
            <person name="Lapidus A."/>
            <person name="Glavina Del Rio T."/>
            <person name="Copeland A."/>
            <person name="Tice H."/>
            <person name="Cheng J.-F."/>
            <person name="Lucas S."/>
            <person name="Chen F."/>
            <person name="Nolan M."/>
            <person name="Bruce D."/>
            <person name="Goodwin L."/>
            <person name="Pitluck S."/>
            <person name="Mavromatis K."/>
            <person name="Ivanova N."/>
            <person name="Ovchinnikova G."/>
            <person name="Pati A."/>
            <person name="Chen A."/>
            <person name="Palaniappan K."/>
            <person name="Land M."/>
            <person name="Hauser L."/>
            <person name="Chang Y.-J."/>
            <person name="Jeffries C.D."/>
            <person name="Chain P."/>
            <person name="Meincke L."/>
            <person name="Sims D."/>
            <person name="Brettin T."/>
            <person name="Detter J.C."/>
            <person name="Rohde M."/>
            <person name="Goeker M."/>
            <person name="Bristow J."/>
            <person name="Eisen J.A."/>
            <person name="Markowitz V."/>
            <person name="Kyrpides N.C."/>
            <person name="Klenk H.-P."/>
            <person name="Hugenholtz P."/>
        </authorList>
    </citation>
    <scope>NUCLEOTIDE SEQUENCE [LARGE SCALE GENOMIC DNA]</scope>
    <source>
        <strain evidence="11">DSM 14684 / CIP 108061 / JCM 11494 / NBRC 100937 / ID131577</strain>
    </source>
</reference>
<evidence type="ECO:0000256" key="4">
    <source>
        <dbReference type="ARBA" id="ARBA00022692"/>
    </source>
</evidence>